<accession>U1NBS5</accession>
<gene>
    <name evidence="9" type="ORF">J07HQW2_00779</name>
</gene>
<sequence length="260" mass="28329">MATKEERQYSSEVGEEAGKILPLAGLGGGLIAWYLVTTLSSGVITNFHPADTFMVLTELLSTQSFYAEHIYISLYRFGISLVLCVSVGIPLGILVGFFTPAERAATVLLQFMRMISPLAWFPIAIIVFGVGTGSSVFVMFMAGVWPILLNTAHGISTIDEDWVTVAESLGGDTRSIIQRIVVPGVVPDILTGLRLAVGILWIILVPAEMLGVNSGLGYYILDARDRFAYAEIPAVMLIIGFIGYWLDLGIRWLHTRRTSA</sequence>
<dbReference type="RefSeq" id="WP_021053838.1">
    <property type="nucleotide sequence ID" value="NZ_KE356561.1"/>
</dbReference>
<dbReference type="HOGENOM" id="CLU_046113_1_1_2"/>
<dbReference type="GO" id="GO:0005886">
    <property type="term" value="C:plasma membrane"/>
    <property type="evidence" value="ECO:0007669"/>
    <property type="project" value="UniProtKB-SubCell"/>
</dbReference>
<feature type="transmembrane region" description="Helical" evidence="7">
    <location>
        <begin position="199"/>
        <end position="221"/>
    </location>
</feature>
<dbReference type="PANTHER" id="PTHR30151:SF25">
    <property type="entry name" value="TAURINE TRANSPORT SYSTEM PERMEASE PROTEIN TAUC"/>
    <property type="match status" value="1"/>
</dbReference>
<feature type="domain" description="ABC transmembrane type-1" evidence="8">
    <location>
        <begin position="70"/>
        <end position="250"/>
    </location>
</feature>
<dbReference type="PROSITE" id="PS50928">
    <property type="entry name" value="ABC_TM1"/>
    <property type="match status" value="1"/>
</dbReference>
<dbReference type="InterPro" id="IPR035906">
    <property type="entry name" value="MetI-like_sf"/>
</dbReference>
<comment type="subcellular location">
    <subcellularLocation>
        <location evidence="1 7">Cell membrane</location>
        <topology evidence="1 7">Multi-pass membrane protein</topology>
    </subcellularLocation>
</comment>
<keyword evidence="4 7" id="KW-0812">Transmembrane</keyword>
<evidence type="ECO:0000256" key="1">
    <source>
        <dbReference type="ARBA" id="ARBA00004651"/>
    </source>
</evidence>
<feature type="transmembrane region" description="Helical" evidence="7">
    <location>
        <begin position="74"/>
        <end position="98"/>
    </location>
</feature>
<dbReference type="InterPro" id="IPR000515">
    <property type="entry name" value="MetI-like"/>
</dbReference>
<evidence type="ECO:0000313" key="10">
    <source>
        <dbReference type="Proteomes" id="UP000030710"/>
    </source>
</evidence>
<dbReference type="Gene3D" id="1.10.3720.10">
    <property type="entry name" value="MetI-like"/>
    <property type="match status" value="1"/>
</dbReference>
<proteinExistence type="inferred from homology"/>
<dbReference type="CDD" id="cd06261">
    <property type="entry name" value="TM_PBP2"/>
    <property type="match status" value="1"/>
</dbReference>
<evidence type="ECO:0000259" key="8">
    <source>
        <dbReference type="PROSITE" id="PS50928"/>
    </source>
</evidence>
<evidence type="ECO:0000256" key="4">
    <source>
        <dbReference type="ARBA" id="ARBA00022692"/>
    </source>
</evidence>
<evidence type="ECO:0000256" key="5">
    <source>
        <dbReference type="ARBA" id="ARBA00022989"/>
    </source>
</evidence>
<dbReference type="AlphaFoldDB" id="U1NBS5"/>
<evidence type="ECO:0000256" key="3">
    <source>
        <dbReference type="ARBA" id="ARBA00022475"/>
    </source>
</evidence>
<keyword evidence="2 7" id="KW-0813">Transport</keyword>
<protein>
    <submittedName>
        <fullName evidence="9">ABC-type nitrate/sulfonate/bicarbonate transport system, permease component</fullName>
    </submittedName>
</protein>
<evidence type="ECO:0000313" key="9">
    <source>
        <dbReference type="EMBL" id="ERG94345.1"/>
    </source>
</evidence>
<organism evidence="9 10">
    <name type="scientific">Haloquadratum walsbyi J07HQW2</name>
    <dbReference type="NCBI Taxonomy" id="1238425"/>
    <lineage>
        <taxon>Archaea</taxon>
        <taxon>Methanobacteriati</taxon>
        <taxon>Methanobacteriota</taxon>
        <taxon>Stenosarchaea group</taxon>
        <taxon>Halobacteria</taxon>
        <taxon>Halobacteriales</taxon>
        <taxon>Haloferacaceae</taxon>
        <taxon>Haloquadratum</taxon>
    </lineage>
</organism>
<keyword evidence="5 7" id="KW-1133">Transmembrane helix</keyword>
<keyword evidence="3" id="KW-1003">Cell membrane</keyword>
<dbReference type="Proteomes" id="UP000030710">
    <property type="component" value="Unassembled WGS sequence"/>
</dbReference>
<name>U1NBS5_9EURY</name>
<evidence type="ECO:0000256" key="2">
    <source>
        <dbReference type="ARBA" id="ARBA00022448"/>
    </source>
</evidence>
<keyword evidence="6 7" id="KW-0472">Membrane</keyword>
<dbReference type="PANTHER" id="PTHR30151">
    <property type="entry name" value="ALKANE SULFONATE ABC TRANSPORTER-RELATED, MEMBRANE SUBUNIT"/>
    <property type="match status" value="1"/>
</dbReference>
<dbReference type="eggNOG" id="arCOG00169">
    <property type="taxonomic scope" value="Archaea"/>
</dbReference>
<dbReference type="FunFam" id="1.10.3720.10:FF:000003">
    <property type="entry name" value="Aliphatic sulfonate ABC transporter permease"/>
    <property type="match status" value="1"/>
</dbReference>
<reference evidence="9 10" key="1">
    <citation type="journal article" date="2013" name="PLoS ONE">
        <title>Assembly-driven community genomics of a hypersaline microbial ecosystem.</title>
        <authorList>
            <person name="Podell S."/>
            <person name="Ugalde J.A."/>
            <person name="Narasingarao P."/>
            <person name="Banfield J.F."/>
            <person name="Heidelberg K.B."/>
            <person name="Allen E.E."/>
        </authorList>
    </citation>
    <scope>NUCLEOTIDE SEQUENCE [LARGE SCALE GENOMIC DNA]</scope>
    <source>
        <strain evidence="10">J07HQW2</strain>
    </source>
</reference>
<feature type="transmembrane region" description="Helical" evidence="7">
    <location>
        <begin position="119"/>
        <end position="148"/>
    </location>
</feature>
<dbReference type="GO" id="GO:0055085">
    <property type="term" value="P:transmembrane transport"/>
    <property type="evidence" value="ECO:0007669"/>
    <property type="project" value="InterPro"/>
</dbReference>
<dbReference type="SUPFAM" id="SSF161098">
    <property type="entry name" value="MetI-like"/>
    <property type="match status" value="1"/>
</dbReference>
<evidence type="ECO:0000256" key="7">
    <source>
        <dbReference type="RuleBase" id="RU363032"/>
    </source>
</evidence>
<feature type="transmembrane region" description="Helical" evidence="7">
    <location>
        <begin position="20"/>
        <end position="44"/>
    </location>
</feature>
<feature type="transmembrane region" description="Helical" evidence="7">
    <location>
        <begin position="228"/>
        <end position="246"/>
    </location>
</feature>
<dbReference type="STRING" id="1238425.J07HQW2_00779"/>
<evidence type="ECO:0000256" key="6">
    <source>
        <dbReference type="ARBA" id="ARBA00023136"/>
    </source>
</evidence>
<dbReference type="GO" id="GO:0010438">
    <property type="term" value="P:cellular response to sulfur starvation"/>
    <property type="evidence" value="ECO:0007669"/>
    <property type="project" value="TreeGrafter"/>
</dbReference>
<dbReference type="EMBL" id="KE356561">
    <property type="protein sequence ID" value="ERG94345.1"/>
    <property type="molecule type" value="Genomic_DNA"/>
</dbReference>
<dbReference type="Pfam" id="PF00528">
    <property type="entry name" value="BPD_transp_1"/>
    <property type="match status" value="1"/>
</dbReference>
<comment type="similarity">
    <text evidence="7">Belongs to the binding-protein-dependent transport system permease family.</text>
</comment>